<dbReference type="AlphaFoldDB" id="A0A4D6MRH0"/>
<dbReference type="EMBL" id="CP039352">
    <property type="protein sequence ID" value="QCE03221.1"/>
    <property type="molecule type" value="Genomic_DNA"/>
</dbReference>
<keyword evidence="1" id="KW-0689">Ribosomal protein</keyword>
<protein>
    <submittedName>
        <fullName evidence="1">Small subunit ribosomal protein S9</fullName>
    </submittedName>
</protein>
<evidence type="ECO:0000313" key="1">
    <source>
        <dbReference type="EMBL" id="QCE03221.1"/>
    </source>
</evidence>
<organism evidence="1 2">
    <name type="scientific">Vigna unguiculata</name>
    <name type="common">Cowpea</name>
    <dbReference type="NCBI Taxonomy" id="3917"/>
    <lineage>
        <taxon>Eukaryota</taxon>
        <taxon>Viridiplantae</taxon>
        <taxon>Streptophyta</taxon>
        <taxon>Embryophyta</taxon>
        <taxon>Tracheophyta</taxon>
        <taxon>Spermatophyta</taxon>
        <taxon>Magnoliopsida</taxon>
        <taxon>eudicotyledons</taxon>
        <taxon>Gunneridae</taxon>
        <taxon>Pentapetalae</taxon>
        <taxon>rosids</taxon>
        <taxon>fabids</taxon>
        <taxon>Fabales</taxon>
        <taxon>Fabaceae</taxon>
        <taxon>Papilionoideae</taxon>
        <taxon>50 kb inversion clade</taxon>
        <taxon>NPAAA clade</taxon>
        <taxon>indigoferoid/millettioid clade</taxon>
        <taxon>Phaseoleae</taxon>
        <taxon>Vigna</taxon>
    </lineage>
</organism>
<keyword evidence="2" id="KW-1185">Reference proteome</keyword>
<sequence>MSNTLSFTTTLPKNSFLVDSVIAFAEPEIEDLKKFINSRVPGGFTMQAIIKTDRRKSAIARVILQEGTCKFINNYCDAKKVLLGLIKVF</sequence>
<proteinExistence type="predicted"/>
<accession>A0A4D6MRH0</accession>
<gene>
    <name evidence="1" type="ORF">DEO72_LG8g1243</name>
</gene>
<evidence type="ECO:0000313" key="2">
    <source>
        <dbReference type="Proteomes" id="UP000501690"/>
    </source>
</evidence>
<dbReference type="GO" id="GO:0005840">
    <property type="term" value="C:ribosome"/>
    <property type="evidence" value="ECO:0007669"/>
    <property type="project" value="UniProtKB-KW"/>
</dbReference>
<name>A0A4D6MRH0_VIGUN</name>
<reference evidence="1 2" key="1">
    <citation type="submission" date="2019-04" db="EMBL/GenBank/DDBJ databases">
        <title>An improved genome assembly and genetic linkage map for asparagus bean, Vigna unguiculata ssp. sesquipedialis.</title>
        <authorList>
            <person name="Xia Q."/>
            <person name="Zhang R."/>
            <person name="Dong Y."/>
        </authorList>
    </citation>
    <scope>NUCLEOTIDE SEQUENCE [LARGE SCALE GENOMIC DNA]</scope>
    <source>
        <tissue evidence="1">Leaf</tissue>
    </source>
</reference>
<dbReference type="Proteomes" id="UP000501690">
    <property type="component" value="Linkage Group LG8"/>
</dbReference>
<keyword evidence="1" id="KW-0687">Ribonucleoprotein</keyword>